<evidence type="ECO:0000313" key="6">
    <source>
        <dbReference type="Proteomes" id="UP000438182"/>
    </source>
</evidence>
<reference evidence="5 6" key="1">
    <citation type="submission" date="2019-12" db="EMBL/GenBank/DDBJ databases">
        <authorList>
            <person name="Kim Y.S."/>
        </authorList>
    </citation>
    <scope>NUCLEOTIDE SEQUENCE [LARGE SCALE GENOMIC DNA]</scope>
    <source>
        <strain evidence="5 6">MMS17-SY077</strain>
    </source>
</reference>
<dbReference type="SUPFAM" id="SSF47413">
    <property type="entry name" value="lambda repressor-like DNA-binding domains"/>
    <property type="match status" value="1"/>
</dbReference>
<dbReference type="PANTHER" id="PTHR30146:SF153">
    <property type="entry name" value="LACTOSE OPERON REPRESSOR"/>
    <property type="match status" value="1"/>
</dbReference>
<dbReference type="RefSeq" id="WP_160423748.1">
    <property type="nucleotide sequence ID" value="NZ_WSTA01000026.1"/>
</dbReference>
<name>A0A6I4P4P3_9MICO</name>
<dbReference type="InterPro" id="IPR000843">
    <property type="entry name" value="HTH_LacI"/>
</dbReference>
<dbReference type="AlphaFoldDB" id="A0A6I4P4P3"/>
<evidence type="ECO:0000313" key="5">
    <source>
        <dbReference type="EMBL" id="MWB98407.1"/>
    </source>
</evidence>
<feature type="domain" description="HTH lacI-type" evidence="4">
    <location>
        <begin position="3"/>
        <end position="58"/>
    </location>
</feature>
<dbReference type="InterPro" id="IPR028082">
    <property type="entry name" value="Peripla_BP_I"/>
</dbReference>
<dbReference type="InterPro" id="IPR046335">
    <property type="entry name" value="LacI/GalR-like_sensor"/>
</dbReference>
<dbReference type="PROSITE" id="PS50932">
    <property type="entry name" value="HTH_LACI_2"/>
    <property type="match status" value="1"/>
</dbReference>
<dbReference type="CDD" id="cd01392">
    <property type="entry name" value="HTH_LacI"/>
    <property type="match status" value="1"/>
</dbReference>
<dbReference type="InterPro" id="IPR010982">
    <property type="entry name" value="Lambda_DNA-bd_dom_sf"/>
</dbReference>
<dbReference type="Gene3D" id="3.40.50.2300">
    <property type="match status" value="2"/>
</dbReference>
<sequence>MVATSEDVARRAGVSRGAVSQILNGRGARFSAGTRERVQLAAAELDYRPSVAGRALARGSSDIVIALIPDTTFGGNLQDLFESMTDEFAGHGLTLLLRLSGTSTTSLDHLLTGIKPRAVLSLTGFSDEERAVLEERGIRGLESPAPTGGSPIHDIAKVQARHLIDRGHRRLAFAHLRDERQEFYGRAREEAFAAVCLAEGLPAPEVLSLDLGLPDAVEALRMLPARGFGVACYNDEVAIALLAAAREIDWAVPDDLAIIGMDHLLLGQLTSPPLTTIEYDQTTVAEGAGRWALAVLEQPSEVSAEAPPLQLRIIQGGTT</sequence>
<keyword evidence="3" id="KW-0804">Transcription</keyword>
<keyword evidence="1" id="KW-0805">Transcription regulation</keyword>
<dbReference type="Proteomes" id="UP000438182">
    <property type="component" value="Unassembled WGS sequence"/>
</dbReference>
<organism evidence="5 6">
    <name type="scientific">Agromyces seonyuensis</name>
    <dbReference type="NCBI Taxonomy" id="2662446"/>
    <lineage>
        <taxon>Bacteria</taxon>
        <taxon>Bacillati</taxon>
        <taxon>Actinomycetota</taxon>
        <taxon>Actinomycetes</taxon>
        <taxon>Micrococcales</taxon>
        <taxon>Microbacteriaceae</taxon>
        <taxon>Agromyces</taxon>
    </lineage>
</organism>
<evidence type="ECO:0000259" key="4">
    <source>
        <dbReference type="PROSITE" id="PS50932"/>
    </source>
</evidence>
<dbReference type="Gene3D" id="1.10.260.40">
    <property type="entry name" value="lambda repressor-like DNA-binding domains"/>
    <property type="match status" value="1"/>
</dbReference>
<keyword evidence="6" id="KW-1185">Reference proteome</keyword>
<comment type="caution">
    <text evidence="5">The sequence shown here is derived from an EMBL/GenBank/DDBJ whole genome shotgun (WGS) entry which is preliminary data.</text>
</comment>
<evidence type="ECO:0000256" key="3">
    <source>
        <dbReference type="ARBA" id="ARBA00023163"/>
    </source>
</evidence>
<dbReference type="Pfam" id="PF13377">
    <property type="entry name" value="Peripla_BP_3"/>
    <property type="match status" value="1"/>
</dbReference>
<protein>
    <submittedName>
        <fullName evidence="5">LacI family DNA-binding transcriptional regulator</fullName>
    </submittedName>
</protein>
<evidence type="ECO:0000256" key="1">
    <source>
        <dbReference type="ARBA" id="ARBA00023015"/>
    </source>
</evidence>
<dbReference type="SMART" id="SM00354">
    <property type="entry name" value="HTH_LACI"/>
    <property type="match status" value="1"/>
</dbReference>
<accession>A0A6I4P4P3</accession>
<gene>
    <name evidence="5" type="ORF">GB864_07585</name>
</gene>
<dbReference type="GO" id="GO:0000976">
    <property type="term" value="F:transcription cis-regulatory region binding"/>
    <property type="evidence" value="ECO:0007669"/>
    <property type="project" value="TreeGrafter"/>
</dbReference>
<dbReference type="PANTHER" id="PTHR30146">
    <property type="entry name" value="LACI-RELATED TRANSCRIPTIONAL REPRESSOR"/>
    <property type="match status" value="1"/>
</dbReference>
<proteinExistence type="predicted"/>
<dbReference type="SUPFAM" id="SSF53822">
    <property type="entry name" value="Periplasmic binding protein-like I"/>
    <property type="match status" value="1"/>
</dbReference>
<dbReference type="EMBL" id="WSTA01000026">
    <property type="protein sequence ID" value="MWB98407.1"/>
    <property type="molecule type" value="Genomic_DNA"/>
</dbReference>
<dbReference type="Pfam" id="PF00356">
    <property type="entry name" value="LacI"/>
    <property type="match status" value="1"/>
</dbReference>
<keyword evidence="2 5" id="KW-0238">DNA-binding</keyword>
<dbReference type="GO" id="GO:0003700">
    <property type="term" value="F:DNA-binding transcription factor activity"/>
    <property type="evidence" value="ECO:0007669"/>
    <property type="project" value="TreeGrafter"/>
</dbReference>
<evidence type="ECO:0000256" key="2">
    <source>
        <dbReference type="ARBA" id="ARBA00023125"/>
    </source>
</evidence>